<name>A0ABQ0X5Z6_9MICC</name>
<gene>
    <name evidence="2" type="ORF">KFL01_23170</name>
</gene>
<evidence type="ECO:0000313" key="2">
    <source>
        <dbReference type="EMBL" id="GEO93011.1"/>
    </source>
</evidence>
<protein>
    <submittedName>
        <fullName evidence="2">Uncharacterized protein</fullName>
    </submittedName>
</protein>
<proteinExistence type="predicted"/>
<comment type="caution">
    <text evidence="2">The sequence shown here is derived from an EMBL/GenBank/DDBJ whole genome shotgun (WGS) entry which is preliminary data.</text>
</comment>
<sequence length="99" mass="11230">MERHPMSENTALVPRPHWATHQERTDPDTVTNYRELPARSVAGVSPVVLLETWEVISSRDGSYAHRDGTVLHIGHDAWTPEQALVLRDRISEALRLLGR</sequence>
<accession>A0ABQ0X5Z6</accession>
<feature type="region of interest" description="Disordered" evidence="1">
    <location>
        <begin position="1"/>
        <end position="30"/>
    </location>
</feature>
<evidence type="ECO:0000313" key="3">
    <source>
        <dbReference type="Proteomes" id="UP000321155"/>
    </source>
</evidence>
<dbReference type="EMBL" id="BJZR01000077">
    <property type="protein sequence ID" value="GEO93011.1"/>
    <property type="molecule type" value="Genomic_DNA"/>
</dbReference>
<evidence type="ECO:0000256" key="1">
    <source>
        <dbReference type="SAM" id="MobiDB-lite"/>
    </source>
</evidence>
<dbReference type="Proteomes" id="UP000321155">
    <property type="component" value="Unassembled WGS sequence"/>
</dbReference>
<organism evidence="2 3">
    <name type="scientific">Kocuria flava</name>
    <dbReference type="NCBI Taxonomy" id="446860"/>
    <lineage>
        <taxon>Bacteria</taxon>
        <taxon>Bacillati</taxon>
        <taxon>Actinomycetota</taxon>
        <taxon>Actinomycetes</taxon>
        <taxon>Micrococcales</taxon>
        <taxon>Micrococcaceae</taxon>
        <taxon>Kocuria</taxon>
    </lineage>
</organism>
<keyword evidence="3" id="KW-1185">Reference proteome</keyword>
<reference evidence="2 3" key="1">
    <citation type="submission" date="2019-07" db="EMBL/GenBank/DDBJ databases">
        <title>Whole genome shotgun sequence of Kocuria flava NBRC 107626.</title>
        <authorList>
            <person name="Hosoyama A."/>
            <person name="Uohara A."/>
            <person name="Ohji S."/>
            <person name="Ichikawa N."/>
        </authorList>
    </citation>
    <scope>NUCLEOTIDE SEQUENCE [LARGE SCALE GENOMIC DNA]</scope>
    <source>
        <strain evidence="2 3">NBRC 107626</strain>
    </source>
</reference>